<dbReference type="InterPro" id="IPR004358">
    <property type="entry name" value="Sig_transdc_His_kin-like_C"/>
</dbReference>
<dbReference type="Proteomes" id="UP001214976">
    <property type="component" value="Unassembled WGS sequence"/>
</dbReference>
<evidence type="ECO:0000256" key="12">
    <source>
        <dbReference type="ARBA" id="ARBA00022989"/>
    </source>
</evidence>
<evidence type="ECO:0000259" key="15">
    <source>
        <dbReference type="PROSITE" id="PS50109"/>
    </source>
</evidence>
<protein>
    <recommendedName>
        <fullName evidence="3">histidine kinase</fullName>
        <ecNumber evidence="3">2.7.13.3</ecNumber>
    </recommendedName>
</protein>
<keyword evidence="5" id="KW-1003">Cell membrane</keyword>
<dbReference type="GO" id="GO:0004721">
    <property type="term" value="F:phosphoprotein phosphatase activity"/>
    <property type="evidence" value="ECO:0007669"/>
    <property type="project" value="InterPro"/>
</dbReference>
<evidence type="ECO:0000313" key="17">
    <source>
        <dbReference type="Proteomes" id="UP001214976"/>
    </source>
</evidence>
<evidence type="ECO:0000256" key="5">
    <source>
        <dbReference type="ARBA" id="ARBA00022475"/>
    </source>
</evidence>
<dbReference type="EC" id="2.7.13.3" evidence="3"/>
<dbReference type="GO" id="GO:0005524">
    <property type="term" value="F:ATP binding"/>
    <property type="evidence" value="ECO:0007669"/>
    <property type="project" value="UniProtKB-KW"/>
</dbReference>
<dbReference type="CDD" id="cd00082">
    <property type="entry name" value="HisKA"/>
    <property type="match status" value="1"/>
</dbReference>
<dbReference type="SUPFAM" id="SSF55874">
    <property type="entry name" value="ATPase domain of HSP90 chaperone/DNA topoisomerase II/histidine kinase"/>
    <property type="match status" value="1"/>
</dbReference>
<dbReference type="GO" id="GO:0000155">
    <property type="term" value="F:phosphorelay sensor kinase activity"/>
    <property type="evidence" value="ECO:0007669"/>
    <property type="project" value="InterPro"/>
</dbReference>
<dbReference type="Gene3D" id="1.10.287.130">
    <property type="match status" value="1"/>
</dbReference>
<dbReference type="InterPro" id="IPR003594">
    <property type="entry name" value="HATPase_dom"/>
</dbReference>
<dbReference type="InterPro" id="IPR003661">
    <property type="entry name" value="HisK_dim/P_dom"/>
</dbReference>
<evidence type="ECO:0000256" key="6">
    <source>
        <dbReference type="ARBA" id="ARBA00022553"/>
    </source>
</evidence>
<keyword evidence="12 14" id="KW-1133">Transmembrane helix</keyword>
<keyword evidence="11" id="KW-0067">ATP-binding</keyword>
<dbReference type="PRINTS" id="PR00344">
    <property type="entry name" value="BCTRLSENSOR"/>
</dbReference>
<dbReference type="RefSeq" id="WP_317476822.1">
    <property type="nucleotide sequence ID" value="NZ_JARQTW010000007.1"/>
</dbReference>
<dbReference type="PANTHER" id="PTHR45453:SF1">
    <property type="entry name" value="PHOSPHATE REGULON SENSOR PROTEIN PHOR"/>
    <property type="match status" value="1"/>
</dbReference>
<evidence type="ECO:0000256" key="13">
    <source>
        <dbReference type="ARBA" id="ARBA00023012"/>
    </source>
</evidence>
<dbReference type="GO" id="GO:0005886">
    <property type="term" value="C:plasma membrane"/>
    <property type="evidence" value="ECO:0007669"/>
    <property type="project" value="UniProtKB-SubCell"/>
</dbReference>
<evidence type="ECO:0000256" key="11">
    <source>
        <dbReference type="ARBA" id="ARBA00022840"/>
    </source>
</evidence>
<dbReference type="GO" id="GO:0016036">
    <property type="term" value="P:cellular response to phosphate starvation"/>
    <property type="evidence" value="ECO:0007669"/>
    <property type="project" value="TreeGrafter"/>
</dbReference>
<feature type="domain" description="Histidine kinase" evidence="15">
    <location>
        <begin position="204"/>
        <end position="417"/>
    </location>
</feature>
<keyword evidence="4" id="KW-0813">Transport</keyword>
<dbReference type="Pfam" id="PF11808">
    <property type="entry name" value="PhoR"/>
    <property type="match status" value="1"/>
</dbReference>
<sequence length="424" mass="49866">MRILNILVEIVFIIGFSLLFSLFTGGFTYWLIAFLSFTLLWHHFTEHRLLRTLQPKYNQKFALTSWENVSQSVAYYQRINRKEKIKNLRLLSKLNRNINYLPDAIIIFSHDGVIEWCNQISQQLFEFYWDKKTPKQILNVIFYDEFKHYWQQTKHNRPLVLLTYNQRYLEIHLNSYDTKRYLLVARDITGMIRLVHSRQTFLANMNHELRTPLTVLRGYLEMLSNESLTDFQMKVVQTMLEQSQRMTYLLEQLDQLAKIETSSNADHNKFNMSALILSIKKDMDILNQSGHQIEFDIEPDIYVLGDEYQLQSVITNLIHNAIKHSGDKNLIQVRWHSCEQGMKFSVKDHGIGIPQQHIAHLTERFYRVDESRSNKTGGSGLGLAIVKHALKQHHSHLDIESQEGAGSCFSFIIKRNLISDDKTE</sequence>
<evidence type="ECO:0000256" key="10">
    <source>
        <dbReference type="ARBA" id="ARBA00022777"/>
    </source>
</evidence>
<dbReference type="AlphaFoldDB" id="A0AAW6QBW7"/>
<proteinExistence type="predicted"/>
<dbReference type="PROSITE" id="PS50109">
    <property type="entry name" value="HIS_KIN"/>
    <property type="match status" value="1"/>
</dbReference>
<feature type="transmembrane region" description="Helical" evidence="14">
    <location>
        <begin position="12"/>
        <end position="41"/>
    </location>
</feature>
<evidence type="ECO:0000256" key="4">
    <source>
        <dbReference type="ARBA" id="ARBA00022448"/>
    </source>
</evidence>
<dbReference type="SMART" id="SM00388">
    <property type="entry name" value="HisKA"/>
    <property type="match status" value="1"/>
</dbReference>
<evidence type="ECO:0000256" key="8">
    <source>
        <dbReference type="ARBA" id="ARBA00022692"/>
    </source>
</evidence>
<evidence type="ECO:0000313" key="16">
    <source>
        <dbReference type="EMBL" id="MDG2949618.1"/>
    </source>
</evidence>
<keyword evidence="6" id="KW-0597">Phosphoprotein</keyword>
<dbReference type="PANTHER" id="PTHR45453">
    <property type="entry name" value="PHOSPHATE REGULON SENSOR PROTEIN PHOR"/>
    <property type="match status" value="1"/>
</dbReference>
<comment type="subcellular location">
    <subcellularLocation>
        <location evidence="2">Cell membrane</location>
    </subcellularLocation>
</comment>
<dbReference type="SUPFAM" id="SSF47384">
    <property type="entry name" value="Homodimeric domain of signal transducing histidine kinase"/>
    <property type="match status" value="1"/>
</dbReference>
<dbReference type="FunFam" id="3.30.565.10:FF:000006">
    <property type="entry name" value="Sensor histidine kinase WalK"/>
    <property type="match status" value="1"/>
</dbReference>
<accession>A0AAW6QBW7</accession>
<evidence type="ECO:0000256" key="3">
    <source>
        <dbReference type="ARBA" id="ARBA00012438"/>
    </source>
</evidence>
<comment type="catalytic activity">
    <reaction evidence="1">
        <text>ATP + protein L-histidine = ADP + protein N-phospho-L-histidine.</text>
        <dbReference type="EC" id="2.7.13.3"/>
    </reaction>
</comment>
<dbReference type="InterPro" id="IPR021766">
    <property type="entry name" value="PhoR_N"/>
</dbReference>
<keyword evidence="8 14" id="KW-0812">Transmembrane</keyword>
<dbReference type="InterPro" id="IPR050351">
    <property type="entry name" value="BphY/WalK/GraS-like"/>
</dbReference>
<dbReference type="Pfam" id="PF00512">
    <property type="entry name" value="HisKA"/>
    <property type="match status" value="1"/>
</dbReference>
<comment type="caution">
    <text evidence="16">The sequence shown here is derived from an EMBL/GenBank/DDBJ whole genome shotgun (WGS) entry which is preliminary data.</text>
</comment>
<dbReference type="SUPFAM" id="SSF55785">
    <property type="entry name" value="PYP-like sensor domain (PAS domain)"/>
    <property type="match status" value="1"/>
</dbReference>
<evidence type="ECO:0000256" key="2">
    <source>
        <dbReference type="ARBA" id="ARBA00004236"/>
    </source>
</evidence>
<dbReference type="Pfam" id="PF02518">
    <property type="entry name" value="HATPase_c"/>
    <property type="match status" value="1"/>
</dbReference>
<evidence type="ECO:0000256" key="9">
    <source>
        <dbReference type="ARBA" id="ARBA00022741"/>
    </source>
</evidence>
<evidence type="ECO:0000256" key="14">
    <source>
        <dbReference type="SAM" id="Phobius"/>
    </source>
</evidence>
<organism evidence="16 17">
    <name type="scientific">Exercitatus varius</name>
    <dbReference type="NCBI Taxonomy" id="67857"/>
    <lineage>
        <taxon>Bacteria</taxon>
        <taxon>Pseudomonadati</taxon>
        <taxon>Pseudomonadota</taxon>
        <taxon>Gammaproteobacteria</taxon>
        <taxon>Pasteurellales</taxon>
        <taxon>Pasteurellaceae</taxon>
        <taxon>Exercitatus</taxon>
    </lineage>
</organism>
<dbReference type="InterPro" id="IPR035965">
    <property type="entry name" value="PAS-like_dom_sf"/>
</dbReference>
<dbReference type="InterPro" id="IPR005467">
    <property type="entry name" value="His_kinase_dom"/>
</dbReference>
<keyword evidence="7" id="KW-0808">Transferase</keyword>
<keyword evidence="9" id="KW-0547">Nucleotide-binding</keyword>
<keyword evidence="14" id="KW-0472">Membrane</keyword>
<dbReference type="InterPro" id="IPR036097">
    <property type="entry name" value="HisK_dim/P_sf"/>
</dbReference>
<evidence type="ECO:0000256" key="7">
    <source>
        <dbReference type="ARBA" id="ARBA00022679"/>
    </source>
</evidence>
<evidence type="ECO:0000256" key="1">
    <source>
        <dbReference type="ARBA" id="ARBA00000085"/>
    </source>
</evidence>
<dbReference type="InterPro" id="IPR014310">
    <property type="entry name" value="Sig_transdc_His_kinase_PhoR"/>
</dbReference>
<dbReference type="SMART" id="SM00387">
    <property type="entry name" value="HATPase_c"/>
    <property type="match status" value="1"/>
</dbReference>
<dbReference type="EMBL" id="JARQTW010000007">
    <property type="protein sequence ID" value="MDG2949618.1"/>
    <property type="molecule type" value="Genomic_DNA"/>
</dbReference>
<keyword evidence="13" id="KW-0902">Two-component regulatory system</keyword>
<dbReference type="Gene3D" id="3.30.565.10">
    <property type="entry name" value="Histidine kinase-like ATPase, C-terminal domain"/>
    <property type="match status" value="1"/>
</dbReference>
<name>A0AAW6QBW7_9PAST</name>
<reference evidence="16" key="1">
    <citation type="submission" date="2023-03" db="EMBL/GenBank/DDBJ databases">
        <title>Classification of Bisgaard taxon 6 and taxon 10 as Exercitatus varius gen. nov., spec. nov.</title>
        <authorList>
            <person name="Christensen H."/>
        </authorList>
    </citation>
    <scope>NUCLEOTIDE SEQUENCE</scope>
    <source>
        <strain evidence="16">86116</strain>
    </source>
</reference>
<keyword evidence="10 16" id="KW-0418">Kinase</keyword>
<gene>
    <name evidence="16" type="primary">phoR</name>
    <name evidence="16" type="ORF">P7M15_03620</name>
</gene>
<dbReference type="NCBIfam" id="TIGR02966">
    <property type="entry name" value="phoR_proteo"/>
    <property type="match status" value="1"/>
</dbReference>
<dbReference type="InterPro" id="IPR036890">
    <property type="entry name" value="HATPase_C_sf"/>
</dbReference>